<gene>
    <name evidence="2" type="ORF">FRZ54_05145</name>
</gene>
<sequence length="845" mass="97355">MKYSLFAFILLLSVTAKGQNTIVSGTVTDAQTNQLIPFVTVSFPGTSIGTNTGTSGKYRIETGKTYTQLKFSSVGYKSVIRTIIAGKDQVIHVRMQAEVQTLADVTIHAGKKTRYRNKDNPAVELIRQVIAHKEENRMQSYDYTEYKQYEKLEFSFINVSEKLTQRKLMRPYKFYFDNKDTTSMPGKALLPVYLEEKLTQTYYRKQPEKTKKIVEGEKKVNIINFVDEEGVNTYLNRMYAEVDIYSNNIFLMTNQFLSPISDAAPTFYKFFITDTIEVDGKKMVELSFTPRNGNDLLFEGLIFITLDGHYSVQKARLSTNKNINLNWVRGMSVDLTYEKNPDGRYHLSKSDMKADFGLNKNGQRGIFGERTISYQNYLINHPRPDSIYDGDQLVIKKNALKQGSQFWSDSRGRDTLTKIEAGVYKNIDTLQTIPAYKRTMDIITLVATGFKSFGPIEMGPFGTFYSFNDVEGNRFRVGGRTTTAFSTRYYLEAYGAYGFKDDKFKYLLSAAYSFNNKSIYKFPLSYIKATVQYEAKIPGEEISFAQQDALFLSFTRGVNDKFLYNQYYKLDYVNEFENHFSYSLGFKSWRQTPAGSLYFVNEVNGMPNSVHDVTTSEFSLNLRYAPHEQLVQGKQYRITIPSKYPILNLDYRQSIKGLFGGDYNYKNLLGRLDKRFYFSQLGYADLSVQGSYLFGQVPFPLLSIHQANQTYTYDFHSYNLMNFLEFVSDHYAAAQFEYTPNGFFFNKIPLLKKLKWREVVGIKAIYGGLRDENNPALHPSLFQFPTDQNGISETYTINKTPYLEGSVGIGNIFKVFRIDLVERFTYLDNPHTTRFGIRGSAWFDF</sequence>
<reference evidence="2 3" key="1">
    <citation type="journal article" date="2017" name="Curr. Microbiol.">
        <title>Mucilaginibacter ginsenosidivorans sp. nov., Isolated from Soil of Ginseng Field.</title>
        <authorList>
            <person name="Kim M.M."/>
            <person name="Siddiqi M.Z."/>
            <person name="Im W.T."/>
        </authorList>
    </citation>
    <scope>NUCLEOTIDE SEQUENCE [LARGE SCALE GENOMIC DNA]</scope>
    <source>
        <strain evidence="2 3">Gsoil 3017</strain>
    </source>
</reference>
<dbReference type="Pfam" id="PF18939">
    <property type="entry name" value="DUF5686"/>
    <property type="match status" value="1"/>
</dbReference>
<keyword evidence="2" id="KW-0378">Hydrolase</keyword>
<dbReference type="GO" id="GO:0004180">
    <property type="term" value="F:carboxypeptidase activity"/>
    <property type="evidence" value="ECO:0007669"/>
    <property type="project" value="UniProtKB-KW"/>
</dbReference>
<dbReference type="OrthoDB" id="983143at2"/>
<dbReference type="Pfam" id="PF13715">
    <property type="entry name" value="CarbopepD_reg_2"/>
    <property type="match status" value="1"/>
</dbReference>
<protein>
    <submittedName>
        <fullName evidence="2">Carboxypeptidase-like regulatory domain-containing protein</fullName>
    </submittedName>
</protein>
<dbReference type="EMBL" id="CP042436">
    <property type="protein sequence ID" value="QEC61998.1"/>
    <property type="molecule type" value="Genomic_DNA"/>
</dbReference>
<accession>A0A5B8USY7</accession>
<evidence type="ECO:0000313" key="3">
    <source>
        <dbReference type="Proteomes" id="UP000321479"/>
    </source>
</evidence>
<dbReference type="RefSeq" id="WP_147030575.1">
    <property type="nucleotide sequence ID" value="NZ_CP042436.1"/>
</dbReference>
<keyword evidence="3" id="KW-1185">Reference proteome</keyword>
<dbReference type="AlphaFoldDB" id="A0A5B8USY7"/>
<dbReference type="InterPro" id="IPR008969">
    <property type="entry name" value="CarboxyPept-like_regulatory"/>
</dbReference>
<dbReference type="SUPFAM" id="SSF49464">
    <property type="entry name" value="Carboxypeptidase regulatory domain-like"/>
    <property type="match status" value="1"/>
</dbReference>
<feature type="chain" id="PRO_5023073721" evidence="1">
    <location>
        <begin position="19"/>
        <end position="845"/>
    </location>
</feature>
<evidence type="ECO:0000256" key="1">
    <source>
        <dbReference type="SAM" id="SignalP"/>
    </source>
</evidence>
<feature type="signal peptide" evidence="1">
    <location>
        <begin position="1"/>
        <end position="18"/>
    </location>
</feature>
<evidence type="ECO:0000313" key="2">
    <source>
        <dbReference type="EMBL" id="QEC61998.1"/>
    </source>
</evidence>
<keyword evidence="2" id="KW-0121">Carboxypeptidase</keyword>
<organism evidence="2 3">
    <name type="scientific">Mucilaginibacter ginsenosidivorans</name>
    <dbReference type="NCBI Taxonomy" id="398053"/>
    <lineage>
        <taxon>Bacteria</taxon>
        <taxon>Pseudomonadati</taxon>
        <taxon>Bacteroidota</taxon>
        <taxon>Sphingobacteriia</taxon>
        <taxon>Sphingobacteriales</taxon>
        <taxon>Sphingobacteriaceae</taxon>
        <taxon>Mucilaginibacter</taxon>
    </lineage>
</organism>
<proteinExistence type="predicted"/>
<dbReference type="KEGG" id="mgin:FRZ54_05145"/>
<dbReference type="Gene3D" id="2.60.40.1120">
    <property type="entry name" value="Carboxypeptidase-like, regulatory domain"/>
    <property type="match status" value="1"/>
</dbReference>
<dbReference type="Proteomes" id="UP000321479">
    <property type="component" value="Chromosome"/>
</dbReference>
<keyword evidence="2" id="KW-0645">Protease</keyword>
<keyword evidence="1" id="KW-0732">Signal</keyword>
<name>A0A5B8USY7_9SPHI</name>
<dbReference type="InterPro" id="IPR043741">
    <property type="entry name" value="DUF5686"/>
</dbReference>